<evidence type="ECO:0000313" key="2">
    <source>
        <dbReference type="EMBL" id="PSV00866.1"/>
    </source>
</evidence>
<evidence type="ECO:0000256" key="1">
    <source>
        <dbReference type="SAM" id="Coils"/>
    </source>
</evidence>
<evidence type="ECO:0000313" key="3">
    <source>
        <dbReference type="Proteomes" id="UP000241426"/>
    </source>
</evidence>
<proteinExistence type="predicted"/>
<reference evidence="2 3" key="1">
    <citation type="submission" date="2018-01" db="EMBL/GenBank/DDBJ databases">
        <title>Whole genome sequencing of Histamine producing bacteria.</title>
        <authorList>
            <person name="Butler K."/>
        </authorList>
    </citation>
    <scope>NUCLEOTIDE SEQUENCE [LARGE SCALE GENOMIC DNA]</scope>
    <source>
        <strain evidence="2 3">FS-7.2</strain>
    </source>
</reference>
<dbReference type="Proteomes" id="UP000241426">
    <property type="component" value="Unassembled WGS sequence"/>
</dbReference>
<name>A0A2T3KM42_9GAMM</name>
<dbReference type="RefSeq" id="WP_107288569.1">
    <property type="nucleotide sequence ID" value="NZ_PYNF01000002.1"/>
</dbReference>
<accession>A0A2T3KM42</accession>
<feature type="coiled-coil region" evidence="1">
    <location>
        <begin position="488"/>
        <end position="536"/>
    </location>
</feature>
<gene>
    <name evidence="2" type="ORF">C9J27_02235</name>
</gene>
<protein>
    <submittedName>
        <fullName evidence="2">Uncharacterized protein</fullName>
    </submittedName>
</protein>
<organism evidence="2 3">
    <name type="scientific">Photobacterium kishitanii</name>
    <dbReference type="NCBI Taxonomy" id="318456"/>
    <lineage>
        <taxon>Bacteria</taxon>
        <taxon>Pseudomonadati</taxon>
        <taxon>Pseudomonadota</taxon>
        <taxon>Gammaproteobacteria</taxon>
        <taxon>Vibrionales</taxon>
        <taxon>Vibrionaceae</taxon>
        <taxon>Photobacterium</taxon>
    </lineage>
</organism>
<sequence length="699" mass="78738">MPVPLNIISQMAEMAKASDQSSLLRDLGEHIANEVKSLRNGSQLEIIGNDFLTIPYCDFLKSEPESKSFAPLYSIPLKTGKLCLLDFLRENKYITSQKIKLYVDNIVKETISPASKKQTNVIITSDLLNGRITTTCDVHKAYSYSLPYQILFGAMRKLNMGVPKSHNLFVKEYKLKTQSDAIENMLFEHEDISSTDSAILEILRRAIQDNELNDLKNDDEKYNALSLMYFCSYALISTPRPDLLQFSLSKEYFIEFSSRRTNIDALDLLIENGNLTNFYKSWQSTLNLFTDSPITTTKCASFLLSNFKDVVVVSMSQDLSSEKLRRLNTKEIQSYIENKKKILLDMISWADVDAENILPKNSLKSLQNNYNNAIDLIPNAIESCTTPLAEIASKLDLIEDYASAAKETVYSSFNDISTLNNKIIELVKTGEPELIADMASNISTLKNTNVSTIADATTKINPIAKKIRNLLSPTTNNNATKVEQLVQEDENKDLIQELTSEIDSLNRKIQDLEITNENAQQKVTALTQEKFSIEKRYCDLAVNNNSEQKSLIKHLIEDRCTVLDVVMIIKDVFPSVIWGDNIEKLVATSDYGNPKKLLKYLSILCGEYLNSINSGVPDSQSKELLGSVYSANESESVMGAPKFISRRYHLVGEKKTLFTKHLTLGTAHNSKSTIQVYFEIENKVLTIGYIGEHLPLPTK</sequence>
<dbReference type="AlphaFoldDB" id="A0A2T3KM42"/>
<dbReference type="EMBL" id="PYNF01000002">
    <property type="protein sequence ID" value="PSV00866.1"/>
    <property type="molecule type" value="Genomic_DNA"/>
</dbReference>
<keyword evidence="1" id="KW-0175">Coiled coil</keyword>
<comment type="caution">
    <text evidence="2">The sequence shown here is derived from an EMBL/GenBank/DDBJ whole genome shotgun (WGS) entry which is preliminary data.</text>
</comment>